<evidence type="ECO:0000256" key="9">
    <source>
        <dbReference type="ARBA" id="ARBA00023170"/>
    </source>
</evidence>
<feature type="transmembrane region" description="Helical" evidence="12">
    <location>
        <begin position="224"/>
        <end position="249"/>
    </location>
</feature>
<keyword evidence="6 12" id="KW-1133">Transmembrane helix</keyword>
<evidence type="ECO:0000256" key="2">
    <source>
        <dbReference type="ARBA" id="ARBA00022692"/>
    </source>
</evidence>
<evidence type="ECO:0000256" key="7">
    <source>
        <dbReference type="ARBA" id="ARBA00023136"/>
    </source>
</evidence>
<dbReference type="CDD" id="cd00185">
    <property type="entry name" value="TNFRSF"/>
    <property type="match status" value="1"/>
</dbReference>
<dbReference type="GO" id="GO:0007165">
    <property type="term" value="P:signal transduction"/>
    <property type="evidence" value="ECO:0007669"/>
    <property type="project" value="InterPro"/>
</dbReference>
<dbReference type="AlphaFoldDB" id="A0A2B4RY57"/>
<dbReference type="SMART" id="SM00208">
    <property type="entry name" value="TNFR"/>
    <property type="match status" value="1"/>
</dbReference>
<keyword evidence="5" id="KW-0677">Repeat</keyword>
<dbReference type="InterPro" id="IPR009030">
    <property type="entry name" value="Growth_fac_rcpt_cys_sf"/>
</dbReference>
<dbReference type="PANTHER" id="PTHR12120">
    <property type="entry name" value="TNFR-CYS DOMAIN-CONTAINING PROTEIN"/>
    <property type="match status" value="1"/>
</dbReference>
<dbReference type="OrthoDB" id="10548366at2759"/>
<evidence type="ECO:0000256" key="6">
    <source>
        <dbReference type="ARBA" id="ARBA00022989"/>
    </source>
</evidence>
<feature type="domain" description="Death" evidence="13">
    <location>
        <begin position="412"/>
        <end position="480"/>
    </location>
</feature>
<dbReference type="InterPro" id="IPR011029">
    <property type="entry name" value="DEATH-like_dom_sf"/>
</dbReference>
<keyword evidence="15" id="KW-1185">Reference proteome</keyword>
<dbReference type="InterPro" id="IPR001368">
    <property type="entry name" value="TNFR/NGFR_Cys_rich_reg"/>
</dbReference>
<sequence>MVFLVEGQSPNVPCSLTQNFVKFSPSGKFAGCRPCPECPEGHGLNIQCGSSILEDTKIRCVPCENIKTYSNSHGVESCKPCQECGLLNVLQECTTERNRKCGHKCPKGYFYDGRITGCRETTPATVTTTTLSMEPSPSIWPTSTSTSTVSSIPNIESTHSKLMSVLSAETLGSIEVPLVVENHSSTSVESTPSVIPQPSSLYRGTTSTSIPGNMEVSLPGRNEAAATVLVTMLVTIVLIVILTPTAIVCRNKCRMSKKRRPKQKDAAEVLSNLLSVTEGLPNCPLPETQVNPSSYQENSSSDPAESLMACQGSEPLEVLHDDQGDDTDFVLENYILEDNRADEQEQSPVRQDMITKPITGQNPTARLDDQRHDTDCILKNDIPEDVKLADCQYGIDDFILPLDVDSTPPQKNWKHVANRFQISPKDIQILDNENKKPGGSAMRLLIPILCSTKCATLKKFVDVLGELERYDVANEIVNWFRKKQDITRCSEEGKN</sequence>
<evidence type="ECO:0000256" key="10">
    <source>
        <dbReference type="ARBA" id="ARBA00023180"/>
    </source>
</evidence>
<evidence type="ECO:0000256" key="12">
    <source>
        <dbReference type="SAM" id="Phobius"/>
    </source>
</evidence>
<dbReference type="GO" id="GO:0005886">
    <property type="term" value="C:plasma membrane"/>
    <property type="evidence" value="ECO:0007669"/>
    <property type="project" value="TreeGrafter"/>
</dbReference>
<dbReference type="Gene3D" id="2.10.50.10">
    <property type="entry name" value="Tumor Necrosis Factor Receptor, subunit A, domain 2"/>
    <property type="match status" value="1"/>
</dbReference>
<keyword evidence="4" id="KW-0732">Signal</keyword>
<feature type="region of interest" description="Disordered" evidence="11">
    <location>
        <begin position="278"/>
        <end position="307"/>
    </location>
</feature>
<dbReference type="GO" id="GO:0006915">
    <property type="term" value="P:apoptotic process"/>
    <property type="evidence" value="ECO:0007669"/>
    <property type="project" value="UniProtKB-KW"/>
</dbReference>
<evidence type="ECO:0000259" key="13">
    <source>
        <dbReference type="PROSITE" id="PS50017"/>
    </source>
</evidence>
<evidence type="ECO:0000256" key="4">
    <source>
        <dbReference type="ARBA" id="ARBA00022729"/>
    </source>
</evidence>
<keyword evidence="3" id="KW-0053">Apoptosis</keyword>
<keyword evidence="7 12" id="KW-0472">Membrane</keyword>
<keyword evidence="9 14" id="KW-0675">Receptor</keyword>
<comment type="caution">
    <text evidence="14">The sequence shown here is derived from an EMBL/GenBank/DDBJ whole genome shotgun (WGS) entry which is preliminary data.</text>
</comment>
<evidence type="ECO:0000256" key="8">
    <source>
        <dbReference type="ARBA" id="ARBA00023157"/>
    </source>
</evidence>
<keyword evidence="10" id="KW-0325">Glycoprotein</keyword>
<dbReference type="PROSITE" id="PS50017">
    <property type="entry name" value="DEATH_DOMAIN"/>
    <property type="match status" value="1"/>
</dbReference>
<keyword evidence="2 12" id="KW-0812">Transmembrane</keyword>
<evidence type="ECO:0000313" key="15">
    <source>
        <dbReference type="Proteomes" id="UP000225706"/>
    </source>
</evidence>
<dbReference type="GO" id="GO:0043123">
    <property type="term" value="P:positive regulation of canonical NF-kappaB signal transduction"/>
    <property type="evidence" value="ECO:0007669"/>
    <property type="project" value="InterPro"/>
</dbReference>
<dbReference type="PROSITE" id="PS00652">
    <property type="entry name" value="TNFR_NGFR_1"/>
    <property type="match status" value="1"/>
</dbReference>
<evidence type="ECO:0000256" key="1">
    <source>
        <dbReference type="ARBA" id="ARBA00004167"/>
    </source>
</evidence>
<protein>
    <submittedName>
        <fullName evidence="14">Tumor necrosis factor receptor superfamily member 6</fullName>
    </submittedName>
</protein>
<dbReference type="InterPro" id="IPR047526">
    <property type="entry name" value="TNR19/27/EDAR"/>
</dbReference>
<dbReference type="InterPro" id="IPR000488">
    <property type="entry name" value="Death_dom"/>
</dbReference>
<evidence type="ECO:0000256" key="11">
    <source>
        <dbReference type="SAM" id="MobiDB-lite"/>
    </source>
</evidence>
<proteinExistence type="predicted"/>
<evidence type="ECO:0000313" key="14">
    <source>
        <dbReference type="EMBL" id="PFX21490.1"/>
    </source>
</evidence>
<name>A0A2B4RY57_STYPI</name>
<reference evidence="15" key="1">
    <citation type="journal article" date="2017" name="bioRxiv">
        <title>Comparative analysis of the genomes of Stylophora pistillata and Acropora digitifera provides evidence for extensive differences between species of corals.</title>
        <authorList>
            <person name="Voolstra C.R."/>
            <person name="Li Y."/>
            <person name="Liew Y.J."/>
            <person name="Baumgarten S."/>
            <person name="Zoccola D."/>
            <person name="Flot J.-F."/>
            <person name="Tambutte S."/>
            <person name="Allemand D."/>
            <person name="Aranda M."/>
        </authorList>
    </citation>
    <scope>NUCLEOTIDE SEQUENCE [LARGE SCALE GENOMIC DNA]</scope>
</reference>
<evidence type="ECO:0000256" key="3">
    <source>
        <dbReference type="ARBA" id="ARBA00022703"/>
    </source>
</evidence>
<comment type="subcellular location">
    <subcellularLocation>
        <location evidence="1">Membrane</location>
        <topology evidence="1">Single-pass membrane protein</topology>
    </subcellularLocation>
</comment>
<feature type="compositionally biased region" description="Polar residues" evidence="11">
    <location>
        <begin position="288"/>
        <end position="303"/>
    </location>
</feature>
<dbReference type="CDD" id="cd01670">
    <property type="entry name" value="Death"/>
    <property type="match status" value="1"/>
</dbReference>
<dbReference type="SUPFAM" id="SSF47986">
    <property type="entry name" value="DEATH domain"/>
    <property type="match status" value="1"/>
</dbReference>
<dbReference type="GO" id="GO:0046330">
    <property type="term" value="P:positive regulation of JNK cascade"/>
    <property type="evidence" value="ECO:0007669"/>
    <property type="project" value="InterPro"/>
</dbReference>
<gene>
    <name evidence="14" type="primary">FAS</name>
    <name evidence="14" type="ORF">AWC38_SpisGene14027</name>
</gene>
<dbReference type="SUPFAM" id="SSF57184">
    <property type="entry name" value="Growth factor receptor domain"/>
    <property type="match status" value="1"/>
</dbReference>
<keyword evidence="8" id="KW-1015">Disulfide bond</keyword>
<dbReference type="PANTHER" id="PTHR12120:SF10">
    <property type="entry name" value="TNFR-CYS DOMAIN-CONTAINING PROTEIN"/>
    <property type="match status" value="1"/>
</dbReference>
<dbReference type="Gene3D" id="1.10.533.10">
    <property type="entry name" value="Death Domain, Fas"/>
    <property type="match status" value="1"/>
</dbReference>
<dbReference type="GO" id="GO:0038023">
    <property type="term" value="F:signaling receptor activity"/>
    <property type="evidence" value="ECO:0007669"/>
    <property type="project" value="InterPro"/>
</dbReference>
<evidence type="ECO:0000256" key="5">
    <source>
        <dbReference type="ARBA" id="ARBA00022737"/>
    </source>
</evidence>
<organism evidence="14 15">
    <name type="scientific">Stylophora pistillata</name>
    <name type="common">Smooth cauliflower coral</name>
    <dbReference type="NCBI Taxonomy" id="50429"/>
    <lineage>
        <taxon>Eukaryota</taxon>
        <taxon>Metazoa</taxon>
        <taxon>Cnidaria</taxon>
        <taxon>Anthozoa</taxon>
        <taxon>Hexacorallia</taxon>
        <taxon>Scleractinia</taxon>
        <taxon>Astrocoeniina</taxon>
        <taxon>Pocilloporidae</taxon>
        <taxon>Stylophora</taxon>
    </lineage>
</organism>
<dbReference type="EMBL" id="LSMT01000275">
    <property type="protein sequence ID" value="PFX21490.1"/>
    <property type="molecule type" value="Genomic_DNA"/>
</dbReference>
<accession>A0A2B4RY57</accession>
<dbReference type="Proteomes" id="UP000225706">
    <property type="component" value="Unassembled WGS sequence"/>
</dbReference>